<evidence type="ECO:0000256" key="8">
    <source>
        <dbReference type="ARBA" id="ARBA00022927"/>
    </source>
</evidence>
<evidence type="ECO:0000256" key="7">
    <source>
        <dbReference type="ARBA" id="ARBA00022753"/>
    </source>
</evidence>
<accession>U5EXW7</accession>
<organism evidence="12">
    <name type="scientific">Corethrella appendiculata</name>
    <dbReference type="NCBI Taxonomy" id="1370023"/>
    <lineage>
        <taxon>Eukaryota</taxon>
        <taxon>Metazoa</taxon>
        <taxon>Ecdysozoa</taxon>
        <taxon>Arthropoda</taxon>
        <taxon>Hexapoda</taxon>
        <taxon>Insecta</taxon>
        <taxon>Pterygota</taxon>
        <taxon>Neoptera</taxon>
        <taxon>Endopterygota</taxon>
        <taxon>Diptera</taxon>
        <taxon>Nematocera</taxon>
        <taxon>Culicoidea</taxon>
        <taxon>Chaoboridae</taxon>
        <taxon>Corethrella</taxon>
    </lineage>
</organism>
<evidence type="ECO:0000313" key="12">
    <source>
        <dbReference type="EMBL" id="JAB57546.1"/>
    </source>
</evidence>
<dbReference type="SUPFAM" id="SSF46785">
    <property type="entry name" value="Winged helix' DNA-binding domain"/>
    <property type="match status" value="2"/>
</dbReference>
<evidence type="ECO:0000256" key="5">
    <source>
        <dbReference type="ARBA" id="ARBA00022448"/>
    </source>
</evidence>
<dbReference type="InterPro" id="IPR036388">
    <property type="entry name" value="WH-like_DNA-bd_sf"/>
</dbReference>
<comment type="subunit">
    <text evidence="10">Component of the endosomal sorting complex required for transport II (ESCRT-II).</text>
</comment>
<dbReference type="Gene3D" id="6.10.140.180">
    <property type="match status" value="1"/>
</dbReference>
<protein>
    <recommendedName>
        <fullName evidence="4 10">Vacuolar-sorting protein SNF8</fullName>
    </recommendedName>
</protein>
<evidence type="ECO:0000256" key="10">
    <source>
        <dbReference type="PIRNR" id="PIRNR017215"/>
    </source>
</evidence>
<evidence type="ECO:0000256" key="3">
    <source>
        <dbReference type="ARBA" id="ARBA00009834"/>
    </source>
</evidence>
<comment type="function">
    <text evidence="10">Component of the endosomal sorting complex required for transport II (ESCRT-II), which is required for multivesicular body (MVB) formation and sorting of endosomal cargo proteins into MVBs.</text>
</comment>
<dbReference type="PANTHER" id="PTHR12806:SF0">
    <property type="entry name" value="VACUOLAR-SORTING PROTEIN SNF8"/>
    <property type="match status" value="1"/>
</dbReference>
<dbReference type="Pfam" id="PF04157">
    <property type="entry name" value="EAP30"/>
    <property type="match status" value="1"/>
</dbReference>
<sequence>MRRRPGVGAIHKQKLEAEKYKDKGTELQENQFEQMSKQMEVLRENLEEFTTKHKHEIKKNPQFRRQFQEMCASIGVDPLNSNKGFWSVLGMGDFYYELAVQIVEVCLAANHSTGGLMELDELRKRLILARGQNTRHQEITNEDILMAAKKLKIFGNGFTVYPVGKGRWMVQSIPGELSLQETSVLSAAAGQEQGFITIGILMKELGWTEVRAKQAINKILADGLAWIDTQGTEESYWFPSLFPDRDTAKTS</sequence>
<evidence type="ECO:0000256" key="2">
    <source>
        <dbReference type="ARBA" id="ARBA00004496"/>
    </source>
</evidence>
<keyword evidence="6" id="KW-0963">Cytoplasm</keyword>
<dbReference type="FunFam" id="1.10.10.10:FF:000397">
    <property type="entry name" value="Vacuolar-sorting protein SNF8"/>
    <property type="match status" value="1"/>
</dbReference>
<comment type="subcellular location">
    <subcellularLocation>
        <location evidence="2">Cytoplasm</location>
    </subcellularLocation>
    <subcellularLocation>
        <location evidence="1">Endosome membrane</location>
        <topology evidence="1">Peripheral membrane protein</topology>
    </subcellularLocation>
</comment>
<evidence type="ECO:0000256" key="4">
    <source>
        <dbReference type="ARBA" id="ARBA00017052"/>
    </source>
</evidence>
<dbReference type="FunFam" id="1.10.10.10:FF:000085">
    <property type="entry name" value="Vacuolar-sorting protein SNF8"/>
    <property type="match status" value="1"/>
</dbReference>
<comment type="similarity">
    <text evidence="3 10">Belongs to the SNF8 family.</text>
</comment>
<dbReference type="AlphaFoldDB" id="U5EXW7"/>
<keyword evidence="9" id="KW-0472">Membrane</keyword>
<keyword evidence="11" id="KW-0175">Coiled coil</keyword>
<evidence type="ECO:0000256" key="11">
    <source>
        <dbReference type="SAM" id="Coils"/>
    </source>
</evidence>
<reference evidence="12" key="1">
    <citation type="journal article" date="2014" name="Insect Biochem. Mol. Biol.">
        <title>An insight into the sialome of the frog biting fly, Corethrella appendiculata.</title>
        <authorList>
            <person name="Ribeiro J.M.C."/>
            <person name="Chagas A.C."/>
            <person name="Pham V.M."/>
            <person name="Lounibos L.P."/>
            <person name="Calvo E."/>
        </authorList>
    </citation>
    <scope>NUCLEOTIDE SEQUENCE</scope>
    <source>
        <tissue evidence="12">Salivary glands</tissue>
    </source>
</reference>
<keyword evidence="8 10" id="KW-0653">Protein transport</keyword>
<dbReference type="PIRSF" id="PIRSF017215">
    <property type="entry name" value="ESCRT2_Vps22"/>
    <property type="match status" value="1"/>
</dbReference>
<dbReference type="InterPro" id="IPR016689">
    <property type="entry name" value="ESCRT-2_cplx_Snf8"/>
</dbReference>
<dbReference type="GO" id="GO:0043328">
    <property type="term" value="P:protein transport to vacuole involved in ubiquitin-dependent protein catabolic process via the multivesicular body sorting pathway"/>
    <property type="evidence" value="ECO:0007669"/>
    <property type="project" value="TreeGrafter"/>
</dbReference>
<dbReference type="PANTHER" id="PTHR12806">
    <property type="entry name" value="EAP30 SUBUNIT OF ELL COMPLEX"/>
    <property type="match status" value="1"/>
</dbReference>
<keyword evidence="7" id="KW-0967">Endosome</keyword>
<dbReference type="EMBL" id="GANO01002325">
    <property type="protein sequence ID" value="JAB57546.1"/>
    <property type="molecule type" value="mRNA"/>
</dbReference>
<evidence type="ECO:0000256" key="6">
    <source>
        <dbReference type="ARBA" id="ARBA00022490"/>
    </source>
</evidence>
<name>U5EXW7_9DIPT</name>
<dbReference type="InterPro" id="IPR040608">
    <property type="entry name" value="Snf8/Vps36"/>
</dbReference>
<feature type="coiled-coil region" evidence="11">
    <location>
        <begin position="10"/>
        <end position="52"/>
    </location>
</feature>
<proteinExistence type="evidence at transcript level"/>
<evidence type="ECO:0000256" key="1">
    <source>
        <dbReference type="ARBA" id="ARBA00004481"/>
    </source>
</evidence>
<dbReference type="InterPro" id="IPR036390">
    <property type="entry name" value="WH_DNA-bd_sf"/>
</dbReference>
<keyword evidence="5 10" id="KW-0813">Transport</keyword>
<dbReference type="GO" id="GO:0000814">
    <property type="term" value="C:ESCRT II complex"/>
    <property type="evidence" value="ECO:0007669"/>
    <property type="project" value="UniProtKB-UniRule"/>
</dbReference>
<dbReference type="Gene3D" id="1.10.10.10">
    <property type="entry name" value="Winged helix-like DNA-binding domain superfamily/Winged helix DNA-binding domain"/>
    <property type="match status" value="2"/>
</dbReference>
<evidence type="ECO:0000256" key="9">
    <source>
        <dbReference type="ARBA" id="ARBA00023136"/>
    </source>
</evidence>